<comment type="caution">
    <text evidence="1">The sequence shown here is derived from an EMBL/GenBank/DDBJ whole genome shotgun (WGS) entry which is preliminary data.</text>
</comment>
<dbReference type="Proteomes" id="UP000053911">
    <property type="component" value="Unassembled WGS sequence"/>
</dbReference>
<reference evidence="2" key="1">
    <citation type="journal article" date="2015" name="MBio">
        <title>Genome-Resolved Metagenomic Analysis Reveals Roles for Candidate Phyla and Other Microbial Community Members in Biogeochemical Transformations in Oil Reservoirs.</title>
        <authorList>
            <person name="Hu P."/>
            <person name="Tom L."/>
            <person name="Singh A."/>
            <person name="Thomas B.C."/>
            <person name="Baker B.J."/>
            <person name="Piceno Y.M."/>
            <person name="Andersen G.L."/>
            <person name="Banfield J.F."/>
        </authorList>
    </citation>
    <scope>NUCLEOTIDE SEQUENCE [LARGE SCALE GENOMIC DNA]</scope>
</reference>
<gene>
    <name evidence="1" type="ORF">XD54_2013</name>
</gene>
<accession>A0A117L0T0</accession>
<sequence>MKVEKGDFVVFNYIGKFENG</sequence>
<protein>
    <submittedName>
        <fullName evidence="1">Uncharacterized protein</fullName>
    </submittedName>
</protein>
<name>A0A117L0T0_9EURY</name>
<organism evidence="1 2">
    <name type="scientific">Thermococcus sibiricus</name>
    <dbReference type="NCBI Taxonomy" id="172049"/>
    <lineage>
        <taxon>Archaea</taxon>
        <taxon>Methanobacteriati</taxon>
        <taxon>Methanobacteriota</taxon>
        <taxon>Thermococci</taxon>
        <taxon>Thermococcales</taxon>
        <taxon>Thermococcaceae</taxon>
        <taxon>Thermococcus</taxon>
    </lineage>
</organism>
<proteinExistence type="predicted"/>
<evidence type="ECO:0000313" key="1">
    <source>
        <dbReference type="EMBL" id="KUK16688.1"/>
    </source>
</evidence>
<dbReference type="AlphaFoldDB" id="A0A117L0T0"/>
<evidence type="ECO:0000313" key="2">
    <source>
        <dbReference type="Proteomes" id="UP000053911"/>
    </source>
</evidence>
<dbReference type="EMBL" id="LGFD01000078">
    <property type="protein sequence ID" value="KUK16688.1"/>
    <property type="molecule type" value="Genomic_DNA"/>
</dbReference>
<feature type="non-terminal residue" evidence="1">
    <location>
        <position position="20"/>
    </location>
</feature>